<evidence type="ECO:0000256" key="1">
    <source>
        <dbReference type="SAM" id="Phobius"/>
    </source>
</evidence>
<dbReference type="PANTHER" id="PTHR42941">
    <property type="entry name" value="SLL1037 PROTEIN"/>
    <property type="match status" value="1"/>
</dbReference>
<reference evidence="2 3" key="1">
    <citation type="journal article" date="2014" name="Genome Announc.">
        <title>Genome Sequence of Gammaproteobacterial Pseudohaliea rubra Type Strain DSM 19751, Isolated from Coastal Seawater of the Mediterranean Sea.</title>
        <authorList>
            <person name="Spring S."/>
            <person name="Fiebig A."/>
            <person name="Riedel T."/>
            <person name="Goker M."/>
            <person name="Klenk H.P."/>
        </authorList>
    </citation>
    <scope>NUCLEOTIDE SEQUENCE [LARGE SCALE GENOMIC DNA]</scope>
    <source>
        <strain evidence="2 3">DSM 19751</strain>
    </source>
</reference>
<dbReference type="InterPro" id="IPR011852">
    <property type="entry name" value="TRAP_TAXI"/>
</dbReference>
<dbReference type="PANTHER" id="PTHR42941:SF1">
    <property type="entry name" value="SLL1037 PROTEIN"/>
    <property type="match status" value="1"/>
</dbReference>
<keyword evidence="3" id="KW-1185">Reference proteome</keyword>
<comment type="caution">
    <text evidence="2">The sequence shown here is derived from an EMBL/GenBank/DDBJ whole genome shotgun (WGS) entry which is preliminary data.</text>
</comment>
<dbReference type="eggNOG" id="COG2358">
    <property type="taxonomic scope" value="Bacteria"/>
</dbReference>
<keyword evidence="1" id="KW-0472">Membrane</keyword>
<keyword evidence="1" id="KW-1133">Transmembrane helix</keyword>
<dbReference type="STRING" id="1265313.HRUBRA_00746"/>
<dbReference type="OrthoDB" id="237270at2"/>
<feature type="transmembrane region" description="Helical" evidence="1">
    <location>
        <begin position="328"/>
        <end position="354"/>
    </location>
</feature>
<gene>
    <name evidence="2" type="ORF">HRUBRA_00746</name>
</gene>
<evidence type="ECO:0000313" key="2">
    <source>
        <dbReference type="EMBL" id="KGE04587.1"/>
    </source>
</evidence>
<evidence type="ECO:0000313" key="3">
    <source>
        <dbReference type="Proteomes" id="UP000029640"/>
    </source>
</evidence>
<organism evidence="2 3">
    <name type="scientific">Pseudohaliea rubra DSM 19751</name>
    <dbReference type="NCBI Taxonomy" id="1265313"/>
    <lineage>
        <taxon>Bacteria</taxon>
        <taxon>Pseudomonadati</taxon>
        <taxon>Pseudomonadota</taxon>
        <taxon>Gammaproteobacteria</taxon>
        <taxon>Cellvibrionales</taxon>
        <taxon>Halieaceae</taxon>
        <taxon>Pseudohaliea</taxon>
    </lineage>
</organism>
<protein>
    <submittedName>
        <fullName evidence="2">TRAP-type uncharacterized transport system, periplasmic component</fullName>
    </submittedName>
</protein>
<dbReference type="HOGENOM" id="CLU_030939_0_0_6"/>
<dbReference type="Proteomes" id="UP000029640">
    <property type="component" value="Unassembled WGS sequence"/>
</dbReference>
<proteinExistence type="predicted"/>
<sequence>MKALLRSLPFLLLGLLLLGLVASATGYVLRQLDLLPPASLSIAAGAPGSAYHDTALAYRRVLARDDITLEIIETHGSGENAALLEDEDGADIALVQGGIPLEPGSKGLAAVQVEPLWIFAQGTVPNDPNLWGARQLAAGSEDSGTRLVADRIAELAGATNLESDATLPLGGAAAADALLAGEVAVGLFVAPADASYLKPLLASAELQLMTLAHSEALSLQLPGARLLTLPSGILDYGHSRPPQDVELLALVTRLIAREDLHPALVNRLIHAVLEVHGSEGILPADRDYPAATDLAVAADGYAAKLLADGFSPLEAYLPYWIVAQFNRVLLVVLPALLLLLPLLRVLPALYGAILNRRVYRHYTRVHEIDAELMEHGETLDAARLRTLRAELDGIEKKLLRANLPNSYRKQAYTLLHHLDYVRRRGDDLLQANHG</sequence>
<keyword evidence="1" id="KW-0812">Transmembrane</keyword>
<dbReference type="RefSeq" id="WP_035516318.1">
    <property type="nucleotide sequence ID" value="NZ_KN234764.1"/>
</dbReference>
<dbReference type="Gene3D" id="3.40.190.10">
    <property type="entry name" value="Periplasmic binding protein-like II"/>
    <property type="match status" value="2"/>
</dbReference>
<dbReference type="AlphaFoldDB" id="A0A095VT36"/>
<accession>A0A095VT36</accession>
<dbReference type="SUPFAM" id="SSF53850">
    <property type="entry name" value="Periplasmic binding protein-like II"/>
    <property type="match status" value="1"/>
</dbReference>
<name>A0A095VT36_9GAMM</name>
<dbReference type="EMBL" id="AUVB01000023">
    <property type="protein sequence ID" value="KGE04587.1"/>
    <property type="molecule type" value="Genomic_DNA"/>
</dbReference>